<feature type="compositionally biased region" description="Polar residues" evidence="1">
    <location>
        <begin position="1"/>
        <end position="13"/>
    </location>
</feature>
<proteinExistence type="predicted"/>
<name>X1N581_9ZZZZ</name>
<gene>
    <name evidence="2" type="ORF">S06H3_22351</name>
</gene>
<sequence>MSLMQHGSQTAKNKNPKLPMSLHAESCPPIAIS</sequence>
<evidence type="ECO:0000313" key="2">
    <source>
        <dbReference type="EMBL" id="GAI13784.1"/>
    </source>
</evidence>
<dbReference type="AlphaFoldDB" id="X1N581"/>
<protein>
    <submittedName>
        <fullName evidence="2">Uncharacterized protein</fullName>
    </submittedName>
</protein>
<organism evidence="2">
    <name type="scientific">marine sediment metagenome</name>
    <dbReference type="NCBI Taxonomy" id="412755"/>
    <lineage>
        <taxon>unclassified sequences</taxon>
        <taxon>metagenomes</taxon>
        <taxon>ecological metagenomes</taxon>
    </lineage>
</organism>
<accession>X1N581</accession>
<reference evidence="2" key="1">
    <citation type="journal article" date="2014" name="Front. Microbiol.">
        <title>High frequency of phylogenetically diverse reductive dehalogenase-homologous genes in deep subseafloor sedimentary metagenomes.</title>
        <authorList>
            <person name="Kawai M."/>
            <person name="Futagami T."/>
            <person name="Toyoda A."/>
            <person name="Takaki Y."/>
            <person name="Nishi S."/>
            <person name="Hori S."/>
            <person name="Arai W."/>
            <person name="Tsubouchi T."/>
            <person name="Morono Y."/>
            <person name="Uchiyama I."/>
            <person name="Ito T."/>
            <person name="Fujiyama A."/>
            <person name="Inagaki F."/>
            <person name="Takami H."/>
        </authorList>
    </citation>
    <scope>NUCLEOTIDE SEQUENCE</scope>
    <source>
        <strain evidence="2">Expedition CK06-06</strain>
    </source>
</reference>
<dbReference type="EMBL" id="BARV01011927">
    <property type="protein sequence ID" value="GAI13784.1"/>
    <property type="molecule type" value="Genomic_DNA"/>
</dbReference>
<feature type="region of interest" description="Disordered" evidence="1">
    <location>
        <begin position="1"/>
        <end position="33"/>
    </location>
</feature>
<evidence type="ECO:0000256" key="1">
    <source>
        <dbReference type="SAM" id="MobiDB-lite"/>
    </source>
</evidence>
<feature type="non-terminal residue" evidence="2">
    <location>
        <position position="33"/>
    </location>
</feature>
<comment type="caution">
    <text evidence="2">The sequence shown here is derived from an EMBL/GenBank/DDBJ whole genome shotgun (WGS) entry which is preliminary data.</text>
</comment>